<feature type="domain" description="C2H2-type" evidence="6">
    <location>
        <begin position="349"/>
        <end position="372"/>
    </location>
</feature>
<evidence type="ECO:0000256" key="1">
    <source>
        <dbReference type="ARBA" id="ARBA00022723"/>
    </source>
</evidence>
<evidence type="ECO:0000256" key="2">
    <source>
        <dbReference type="ARBA" id="ARBA00022737"/>
    </source>
</evidence>
<name>A0AAV1K1X2_9NEOP</name>
<feature type="domain" description="C2H2-type" evidence="6">
    <location>
        <begin position="293"/>
        <end position="320"/>
    </location>
</feature>
<dbReference type="InterPro" id="IPR013087">
    <property type="entry name" value="Znf_C2H2_type"/>
</dbReference>
<dbReference type="PROSITE" id="PS50157">
    <property type="entry name" value="ZINC_FINGER_C2H2_2"/>
    <property type="match status" value="8"/>
</dbReference>
<feature type="domain" description="C2H2-type" evidence="6">
    <location>
        <begin position="149"/>
        <end position="176"/>
    </location>
</feature>
<dbReference type="PROSITE" id="PS00028">
    <property type="entry name" value="ZINC_FINGER_C2H2_1"/>
    <property type="match status" value="10"/>
</dbReference>
<dbReference type="AlphaFoldDB" id="A0AAV1K1X2"/>
<keyword evidence="8" id="KW-1185">Reference proteome</keyword>
<feature type="domain" description="C2H2-type" evidence="6">
    <location>
        <begin position="264"/>
        <end position="292"/>
    </location>
</feature>
<dbReference type="Pfam" id="PF00096">
    <property type="entry name" value="zf-C2H2"/>
    <property type="match status" value="2"/>
</dbReference>
<keyword evidence="4" id="KW-0862">Zinc</keyword>
<evidence type="ECO:0000259" key="6">
    <source>
        <dbReference type="PROSITE" id="PS50157"/>
    </source>
</evidence>
<dbReference type="Proteomes" id="UP001497472">
    <property type="component" value="Unassembled WGS sequence"/>
</dbReference>
<dbReference type="Gene3D" id="3.30.160.60">
    <property type="entry name" value="Classic Zinc Finger"/>
    <property type="match status" value="6"/>
</dbReference>
<dbReference type="FunFam" id="3.30.160.60:FF:000110">
    <property type="entry name" value="Zinc finger protein-like"/>
    <property type="match status" value="1"/>
</dbReference>
<comment type="caution">
    <text evidence="7">The sequence shown here is derived from an EMBL/GenBank/DDBJ whole genome shotgun (WGS) entry which is preliminary data.</text>
</comment>
<feature type="domain" description="C2H2-type" evidence="6">
    <location>
        <begin position="104"/>
        <end position="129"/>
    </location>
</feature>
<evidence type="ECO:0000313" key="8">
    <source>
        <dbReference type="Proteomes" id="UP001497472"/>
    </source>
</evidence>
<dbReference type="PANTHER" id="PTHR24379">
    <property type="entry name" value="KRAB AND ZINC FINGER DOMAIN-CONTAINING"/>
    <property type="match status" value="1"/>
</dbReference>
<dbReference type="EMBL" id="CAVLEF010000278">
    <property type="protein sequence ID" value="CAK1554355.1"/>
    <property type="molecule type" value="Genomic_DNA"/>
</dbReference>
<accession>A0AAV1K1X2</accession>
<organism evidence="7 8">
    <name type="scientific">Leptosia nina</name>
    <dbReference type="NCBI Taxonomy" id="320188"/>
    <lineage>
        <taxon>Eukaryota</taxon>
        <taxon>Metazoa</taxon>
        <taxon>Ecdysozoa</taxon>
        <taxon>Arthropoda</taxon>
        <taxon>Hexapoda</taxon>
        <taxon>Insecta</taxon>
        <taxon>Pterygota</taxon>
        <taxon>Neoptera</taxon>
        <taxon>Endopterygota</taxon>
        <taxon>Lepidoptera</taxon>
        <taxon>Glossata</taxon>
        <taxon>Ditrysia</taxon>
        <taxon>Papilionoidea</taxon>
        <taxon>Pieridae</taxon>
        <taxon>Pierinae</taxon>
        <taxon>Leptosia</taxon>
    </lineage>
</organism>
<feature type="domain" description="C2H2-type" evidence="6">
    <location>
        <begin position="175"/>
        <end position="198"/>
    </location>
</feature>
<protein>
    <recommendedName>
        <fullName evidence="6">C2H2-type domain-containing protein</fullName>
    </recommendedName>
</protein>
<dbReference type="InterPro" id="IPR036236">
    <property type="entry name" value="Znf_C2H2_sf"/>
</dbReference>
<dbReference type="SMART" id="SM00355">
    <property type="entry name" value="ZnF_C2H2"/>
    <property type="match status" value="10"/>
</dbReference>
<keyword evidence="1" id="KW-0479">Metal-binding</keyword>
<proteinExistence type="predicted"/>
<keyword evidence="3 5" id="KW-0863">Zinc-finger</keyword>
<keyword evidence="2" id="KW-0677">Repeat</keyword>
<dbReference type="SUPFAM" id="SSF57667">
    <property type="entry name" value="beta-beta-alpha zinc fingers"/>
    <property type="match status" value="4"/>
</dbReference>
<evidence type="ECO:0000313" key="7">
    <source>
        <dbReference type="EMBL" id="CAK1554355.1"/>
    </source>
</evidence>
<evidence type="ECO:0000256" key="5">
    <source>
        <dbReference type="PROSITE-ProRule" id="PRU00042"/>
    </source>
</evidence>
<feature type="domain" description="C2H2-type" evidence="6">
    <location>
        <begin position="321"/>
        <end position="348"/>
    </location>
</feature>
<feature type="domain" description="C2H2-type" evidence="6">
    <location>
        <begin position="203"/>
        <end position="231"/>
    </location>
</feature>
<dbReference type="GO" id="GO:0008270">
    <property type="term" value="F:zinc ion binding"/>
    <property type="evidence" value="ECO:0007669"/>
    <property type="project" value="UniProtKB-KW"/>
</dbReference>
<gene>
    <name evidence="7" type="ORF">LNINA_LOCUS13276</name>
</gene>
<evidence type="ECO:0000256" key="3">
    <source>
        <dbReference type="ARBA" id="ARBA00022771"/>
    </source>
</evidence>
<reference evidence="7 8" key="1">
    <citation type="submission" date="2023-11" db="EMBL/GenBank/DDBJ databases">
        <authorList>
            <person name="Okamura Y."/>
        </authorList>
    </citation>
    <scope>NUCLEOTIDE SEQUENCE [LARGE SCALE GENOMIC DNA]</scope>
</reference>
<dbReference type="PANTHER" id="PTHR24379:SF121">
    <property type="entry name" value="C2H2-TYPE DOMAIN-CONTAINING PROTEIN"/>
    <property type="match status" value="1"/>
</dbReference>
<evidence type="ECO:0000256" key="4">
    <source>
        <dbReference type="ARBA" id="ARBA00022833"/>
    </source>
</evidence>
<sequence length="376" mass="44300">MRGKLRRNDNLTSEKTLFKQTLSNLRQIILCSNATPIRRSIGRKYLCSFCTERFPSPAELKEHNLNEHFKDLATKERKVIDEIVKCIPRTGKSKTSIKLDITSFTCTLCGSPINDIAELYKHLKSTHNGLLHTDIKNLMIQFKFDSDQLSCYVCSKEFSAFSCLVEHMNTHVTNYKCNECPSAFVVWDRLKDHQKKTHNVGSFKCTLCLKVFKTKTKLYLHGRNVHKKGETKCNHCGEAFPTRWEKQKHELKQHDVSVAIFKKVKCDACEREFNNVGSYNAHFRRFHLMERSHKCDRCDMTFFESRDLKRHLVKHGEEKKFVCDFCSKAFKWKRILREHLRIHTDDRRFKCKRCGLGFVQKITWRGHMRTKHGEMV</sequence>